<reference evidence="20 21" key="1">
    <citation type="submission" date="2023-10" db="EMBL/GenBank/DDBJ databases">
        <title>Draft Genome Sequence of Candida saopaulonensis from a very Premature Infant with Sepsis.</title>
        <authorList>
            <person name="Ning Y."/>
            <person name="Dai R."/>
            <person name="Xiao M."/>
            <person name="Xu Y."/>
            <person name="Yan Q."/>
            <person name="Zhang L."/>
        </authorList>
    </citation>
    <scope>NUCLEOTIDE SEQUENCE [LARGE SCALE GENOMIC DNA]</scope>
    <source>
        <strain evidence="20 21">19XY460</strain>
    </source>
</reference>
<name>A0AAX4H9S8_9ASCO</name>
<evidence type="ECO:0000256" key="12">
    <source>
        <dbReference type="ARBA" id="ARBA00023054"/>
    </source>
</evidence>
<keyword evidence="5" id="KW-0158">Chromosome</keyword>
<evidence type="ECO:0000256" key="2">
    <source>
        <dbReference type="ARBA" id="ARBA00004186"/>
    </source>
</evidence>
<dbReference type="GO" id="GO:0051301">
    <property type="term" value="P:cell division"/>
    <property type="evidence" value="ECO:0007669"/>
    <property type="project" value="UniProtKB-KW"/>
</dbReference>
<evidence type="ECO:0000313" key="21">
    <source>
        <dbReference type="Proteomes" id="UP001338582"/>
    </source>
</evidence>
<dbReference type="GO" id="GO:0042729">
    <property type="term" value="C:DASH complex"/>
    <property type="evidence" value="ECO:0007669"/>
    <property type="project" value="InterPro"/>
</dbReference>
<dbReference type="InterPro" id="IPR013966">
    <property type="entry name" value="Spc34"/>
</dbReference>
<evidence type="ECO:0000256" key="19">
    <source>
        <dbReference type="SAM" id="Coils"/>
    </source>
</evidence>
<organism evidence="20 21">
    <name type="scientific">Australozyma saopauloensis</name>
    <dbReference type="NCBI Taxonomy" id="291208"/>
    <lineage>
        <taxon>Eukaryota</taxon>
        <taxon>Fungi</taxon>
        <taxon>Dikarya</taxon>
        <taxon>Ascomycota</taxon>
        <taxon>Saccharomycotina</taxon>
        <taxon>Pichiomycetes</taxon>
        <taxon>Metschnikowiaceae</taxon>
        <taxon>Australozyma</taxon>
    </lineage>
</organism>
<evidence type="ECO:0000256" key="13">
    <source>
        <dbReference type="ARBA" id="ARBA00023212"/>
    </source>
</evidence>
<comment type="similarity">
    <text evidence="4">Belongs to the DASH complex SPC34 family.</text>
</comment>
<dbReference type="KEGG" id="asau:88173409"/>
<dbReference type="Pfam" id="PF08657">
    <property type="entry name" value="DASH_Spc34"/>
    <property type="match status" value="1"/>
</dbReference>
<dbReference type="GO" id="GO:0008608">
    <property type="term" value="P:attachment of spindle microtubules to kinetochore"/>
    <property type="evidence" value="ECO:0007669"/>
    <property type="project" value="InterPro"/>
</dbReference>
<feature type="coiled-coil region" evidence="19">
    <location>
        <begin position="165"/>
        <end position="231"/>
    </location>
</feature>
<keyword evidence="9" id="KW-0498">Mitosis</keyword>
<evidence type="ECO:0000256" key="18">
    <source>
        <dbReference type="ARBA" id="ARBA00044346"/>
    </source>
</evidence>
<dbReference type="GeneID" id="88173409"/>
<evidence type="ECO:0000256" key="1">
    <source>
        <dbReference type="ARBA" id="ARBA00004123"/>
    </source>
</evidence>
<evidence type="ECO:0000256" key="6">
    <source>
        <dbReference type="ARBA" id="ARBA00022490"/>
    </source>
</evidence>
<evidence type="ECO:0000256" key="11">
    <source>
        <dbReference type="ARBA" id="ARBA00022838"/>
    </source>
</evidence>
<dbReference type="GO" id="GO:0005876">
    <property type="term" value="C:spindle microtubule"/>
    <property type="evidence" value="ECO:0007669"/>
    <property type="project" value="InterPro"/>
</dbReference>
<evidence type="ECO:0000256" key="7">
    <source>
        <dbReference type="ARBA" id="ARBA00022618"/>
    </source>
</evidence>
<sequence length="235" mass="26228">MDQAISTIQSLCHSIQKMEFLSPGIFTNAMMSRPELTTLIRDALPGELQLYKITPKLGSSHTAVHNENATNRRHSVKHMEEAIVELGPVRVDGRSTYSARIGAKTAVDTPQVPVQIPVLSEEMSLPTKQNVASQYSLLSRRVIDSTDPKEICNAIFSLDDSAPHLKGLQHSKEKAAQLLAEYERLSKDVGSLRSQNLDKASENDPIYELLTQDINELIAKEQLEVDRLEKEVDRI</sequence>
<accession>A0AAX4H9S8</accession>
<dbReference type="AlphaFoldDB" id="A0AAX4H9S8"/>
<proteinExistence type="inferred from homology"/>
<keyword evidence="21" id="KW-1185">Reference proteome</keyword>
<evidence type="ECO:0000256" key="17">
    <source>
        <dbReference type="ARBA" id="ARBA00044112"/>
    </source>
</evidence>
<evidence type="ECO:0000256" key="9">
    <source>
        <dbReference type="ARBA" id="ARBA00022776"/>
    </source>
</evidence>
<protein>
    <recommendedName>
        <fullName evidence="17">DASH complex subunit SPC34</fullName>
    </recommendedName>
    <alternativeName>
        <fullName evidence="18">Outer kinetochore protein SPC34</fullName>
    </alternativeName>
</protein>
<keyword evidence="14" id="KW-0539">Nucleus</keyword>
<evidence type="ECO:0000256" key="8">
    <source>
        <dbReference type="ARBA" id="ARBA00022701"/>
    </source>
</evidence>
<keyword evidence="7" id="KW-0132">Cell division</keyword>
<evidence type="ECO:0000313" key="20">
    <source>
        <dbReference type="EMBL" id="WPK25044.1"/>
    </source>
</evidence>
<dbReference type="Proteomes" id="UP001338582">
    <property type="component" value="Chromosome 3"/>
</dbReference>
<evidence type="ECO:0000256" key="10">
    <source>
        <dbReference type="ARBA" id="ARBA00022829"/>
    </source>
</evidence>
<gene>
    <name evidence="20" type="ORF">PUMCH_002344</name>
</gene>
<keyword evidence="13" id="KW-0206">Cytoskeleton</keyword>
<keyword evidence="6" id="KW-0963">Cytoplasm</keyword>
<evidence type="ECO:0000256" key="16">
    <source>
        <dbReference type="ARBA" id="ARBA00023328"/>
    </source>
</evidence>
<dbReference type="RefSeq" id="XP_062877427.1">
    <property type="nucleotide sequence ID" value="XM_063021357.1"/>
</dbReference>
<evidence type="ECO:0000256" key="15">
    <source>
        <dbReference type="ARBA" id="ARBA00023306"/>
    </source>
</evidence>
<keyword evidence="15" id="KW-0131">Cell cycle</keyword>
<evidence type="ECO:0000256" key="4">
    <source>
        <dbReference type="ARBA" id="ARBA00008491"/>
    </source>
</evidence>
<keyword evidence="16" id="KW-0137">Centromere</keyword>
<keyword evidence="11" id="KW-0995">Kinetochore</keyword>
<evidence type="ECO:0000256" key="3">
    <source>
        <dbReference type="ARBA" id="ARBA00004629"/>
    </source>
</evidence>
<keyword evidence="10" id="KW-0159">Chromosome partition</keyword>
<dbReference type="EMBL" id="CP138896">
    <property type="protein sequence ID" value="WPK25044.1"/>
    <property type="molecule type" value="Genomic_DNA"/>
</dbReference>
<comment type="subcellular location">
    <subcellularLocation>
        <location evidence="3">Chromosome</location>
        <location evidence="3">Centromere</location>
        <location evidence="3">Kinetochore</location>
    </subcellularLocation>
    <subcellularLocation>
        <location evidence="2">Cytoplasm</location>
        <location evidence="2">Cytoskeleton</location>
        <location evidence="2">Spindle</location>
    </subcellularLocation>
    <subcellularLocation>
        <location evidence="1">Nucleus</location>
    </subcellularLocation>
</comment>
<keyword evidence="12 19" id="KW-0175">Coiled coil</keyword>
<keyword evidence="8" id="KW-0493">Microtubule</keyword>
<evidence type="ECO:0000256" key="5">
    <source>
        <dbReference type="ARBA" id="ARBA00022454"/>
    </source>
</evidence>
<evidence type="ECO:0000256" key="14">
    <source>
        <dbReference type="ARBA" id="ARBA00023242"/>
    </source>
</evidence>